<dbReference type="InterPro" id="IPR015944">
    <property type="entry name" value="Gly-tRNA-synth_bsu"/>
</dbReference>
<comment type="subunit">
    <text evidence="10">Tetramer of two alpha and two beta subunits.</text>
</comment>
<name>A0A2Z5G9A5_9BACT</name>
<dbReference type="SUPFAM" id="SSF109604">
    <property type="entry name" value="HD-domain/PDEase-like"/>
    <property type="match status" value="1"/>
</dbReference>
<dbReference type="GO" id="GO:0006420">
    <property type="term" value="P:arginyl-tRNA aminoacylation"/>
    <property type="evidence" value="ECO:0007669"/>
    <property type="project" value="InterPro"/>
</dbReference>
<evidence type="ECO:0000256" key="1">
    <source>
        <dbReference type="ARBA" id="ARBA00004496"/>
    </source>
</evidence>
<dbReference type="KEGG" id="abas:ACPOL_5892"/>
<accession>A0A2Z5G9A5</accession>
<evidence type="ECO:0000313" key="13">
    <source>
        <dbReference type="Proteomes" id="UP000253606"/>
    </source>
</evidence>
<dbReference type="InterPro" id="IPR008909">
    <property type="entry name" value="DALR_anticod-bd"/>
</dbReference>
<dbReference type="NCBIfam" id="TIGR00211">
    <property type="entry name" value="glyS"/>
    <property type="match status" value="1"/>
</dbReference>
<dbReference type="Pfam" id="PF02092">
    <property type="entry name" value="tRNA_synt_2f"/>
    <property type="match status" value="1"/>
</dbReference>
<dbReference type="EMBL" id="CP030840">
    <property type="protein sequence ID" value="AXC15136.1"/>
    <property type="molecule type" value="Genomic_DNA"/>
</dbReference>
<keyword evidence="6 10" id="KW-0067">ATP-binding</keyword>
<dbReference type="GO" id="GO:0005829">
    <property type="term" value="C:cytosol"/>
    <property type="evidence" value="ECO:0007669"/>
    <property type="project" value="TreeGrafter"/>
</dbReference>
<dbReference type="GO" id="GO:0004820">
    <property type="term" value="F:glycine-tRNA ligase activity"/>
    <property type="evidence" value="ECO:0007669"/>
    <property type="project" value="UniProtKB-UniRule"/>
</dbReference>
<keyword evidence="13" id="KW-1185">Reference proteome</keyword>
<comment type="similarity">
    <text evidence="2 10">Belongs to the class-II aminoacyl-tRNA synthetase family.</text>
</comment>
<evidence type="ECO:0000256" key="4">
    <source>
        <dbReference type="ARBA" id="ARBA00022598"/>
    </source>
</evidence>
<dbReference type="HAMAP" id="MF_00255">
    <property type="entry name" value="Gly_tRNA_synth_beta"/>
    <property type="match status" value="1"/>
</dbReference>
<gene>
    <name evidence="10" type="primary">glyS</name>
    <name evidence="12" type="ORF">ACPOL_5892</name>
</gene>
<proteinExistence type="inferred from homology"/>
<dbReference type="AlphaFoldDB" id="A0A2Z5G9A5"/>
<dbReference type="Pfam" id="PF05746">
    <property type="entry name" value="DALR_1"/>
    <property type="match status" value="1"/>
</dbReference>
<evidence type="ECO:0000256" key="9">
    <source>
        <dbReference type="ARBA" id="ARBA00047937"/>
    </source>
</evidence>
<dbReference type="PROSITE" id="PS50861">
    <property type="entry name" value="AA_TRNA_LIGASE_II_GLYAB"/>
    <property type="match status" value="1"/>
</dbReference>
<dbReference type="SMART" id="SM00836">
    <property type="entry name" value="DALR_1"/>
    <property type="match status" value="1"/>
</dbReference>
<evidence type="ECO:0000256" key="2">
    <source>
        <dbReference type="ARBA" id="ARBA00008226"/>
    </source>
</evidence>
<comment type="catalytic activity">
    <reaction evidence="9 10">
        <text>tRNA(Gly) + glycine + ATP = glycyl-tRNA(Gly) + AMP + diphosphate</text>
        <dbReference type="Rhea" id="RHEA:16013"/>
        <dbReference type="Rhea" id="RHEA-COMP:9664"/>
        <dbReference type="Rhea" id="RHEA-COMP:9683"/>
        <dbReference type="ChEBI" id="CHEBI:30616"/>
        <dbReference type="ChEBI" id="CHEBI:33019"/>
        <dbReference type="ChEBI" id="CHEBI:57305"/>
        <dbReference type="ChEBI" id="CHEBI:78442"/>
        <dbReference type="ChEBI" id="CHEBI:78522"/>
        <dbReference type="ChEBI" id="CHEBI:456215"/>
        <dbReference type="EC" id="6.1.1.14"/>
    </reaction>
</comment>
<evidence type="ECO:0000256" key="10">
    <source>
        <dbReference type="HAMAP-Rule" id="MF_00255"/>
    </source>
</evidence>
<evidence type="ECO:0000256" key="6">
    <source>
        <dbReference type="ARBA" id="ARBA00022840"/>
    </source>
</evidence>
<dbReference type="Proteomes" id="UP000253606">
    <property type="component" value="Chromosome"/>
</dbReference>
<comment type="subcellular location">
    <subcellularLocation>
        <location evidence="1 10">Cytoplasm</location>
    </subcellularLocation>
</comment>
<dbReference type="PANTHER" id="PTHR30075:SF2">
    <property type="entry name" value="GLYCINE--TRNA LIGASE, CHLOROPLASTIC_MITOCHONDRIAL 2"/>
    <property type="match status" value="1"/>
</dbReference>
<keyword evidence="8 10" id="KW-0030">Aminoacyl-tRNA synthetase</keyword>
<dbReference type="GO" id="GO:0004814">
    <property type="term" value="F:arginine-tRNA ligase activity"/>
    <property type="evidence" value="ECO:0007669"/>
    <property type="project" value="InterPro"/>
</dbReference>
<sequence>MIAAAEVELADRLQALLTREKLLNPEFALDRYSTPRRLALRMSGVLPQQPDLEETLTGPAVAIAYKGGEPTPAAHAFAKKAGVELSQLTTTVTPKGEYVAAKVHRKGEAAIAVLAGQLPRELAALYWPKNMYWRAGKPERFVRPLRWLLALLDGEIIPVEFGGIAASHYSYGHRILYGDVPIEIANGVDYLEKLEAAYVLPDVEARRHKIRKALDSAARSVPGIRWREDHPLVDTVTHLTEWPSVLLGCFEVEYLSLPEEVLVTVMRDHQKYFALEDSSGKLAPYFLTVLNTEANAEGEAIIRHGNERVLRARFNDAQFFWDFDQRVPLVDRIEMLKSVTFQKDLGSYFAKTESNTIVAGMLADVALLRGATLDKPALLMAVRLAKADLTAELVKEFTELQGVVGGLYARAQGLGEVVSSAIYWQYRPASGEDPIPPSVEGQILGVADRINSIVDMFAIDLKPTGSKDPFALRRAASGVVKILAEGELPLSLADVCKIATQASGQANASANLQPVRQFLRERLEFYLRENRNFAYDVVAATLAAADSDIPDAIARGQALTAVRGSQDFNAISSAFKRIKNILRQAAEKQAGPLPSEVDEGLLSDDAEKALYAEAIQLAAAVEKLRVAQRYTEALEQIATLRPGVDRFFDTVMVMAPEPEIRQNRIALIATVLREFSKIADFSEIVVA</sequence>
<keyword evidence="4 10" id="KW-0436">Ligase</keyword>
<keyword evidence="5 10" id="KW-0547">Nucleotide-binding</keyword>
<reference evidence="12 13" key="1">
    <citation type="journal article" date="2018" name="Front. Microbiol.">
        <title>Hydrolytic Capabilities as a Key to Environmental Success: Chitinolytic and Cellulolytic Acidobacteria From Acidic Sub-arctic Soils and Boreal Peatlands.</title>
        <authorList>
            <person name="Belova S.E."/>
            <person name="Ravin N.V."/>
            <person name="Pankratov T.A."/>
            <person name="Rakitin A.L."/>
            <person name="Ivanova A.A."/>
            <person name="Beletsky A.V."/>
            <person name="Mardanov A.V."/>
            <person name="Sinninghe Damste J.S."/>
            <person name="Dedysh S.N."/>
        </authorList>
    </citation>
    <scope>NUCLEOTIDE SEQUENCE [LARGE SCALE GENOMIC DNA]</scope>
    <source>
        <strain evidence="12 13">SBC82</strain>
    </source>
</reference>
<evidence type="ECO:0000256" key="7">
    <source>
        <dbReference type="ARBA" id="ARBA00022917"/>
    </source>
</evidence>
<protein>
    <recommendedName>
        <fullName evidence="10">Glycine--tRNA ligase beta subunit</fullName>
        <ecNumber evidence="10">6.1.1.14</ecNumber>
    </recommendedName>
    <alternativeName>
        <fullName evidence="10">Glycyl-tRNA synthetase beta subunit</fullName>
        <shortName evidence="10">GlyRS</shortName>
    </alternativeName>
</protein>
<dbReference type="EC" id="6.1.1.14" evidence="10"/>
<dbReference type="GO" id="GO:0005524">
    <property type="term" value="F:ATP binding"/>
    <property type="evidence" value="ECO:0007669"/>
    <property type="project" value="UniProtKB-UniRule"/>
</dbReference>
<dbReference type="GO" id="GO:0006426">
    <property type="term" value="P:glycyl-tRNA aminoacylation"/>
    <property type="evidence" value="ECO:0007669"/>
    <property type="project" value="UniProtKB-UniRule"/>
</dbReference>
<feature type="domain" description="DALR anticodon binding" evidence="11">
    <location>
        <begin position="577"/>
        <end position="684"/>
    </location>
</feature>
<evidence type="ECO:0000259" key="11">
    <source>
        <dbReference type="SMART" id="SM00836"/>
    </source>
</evidence>
<keyword evidence="3 10" id="KW-0963">Cytoplasm</keyword>
<organism evidence="12 13">
    <name type="scientific">Acidisarcina polymorpha</name>
    <dbReference type="NCBI Taxonomy" id="2211140"/>
    <lineage>
        <taxon>Bacteria</taxon>
        <taxon>Pseudomonadati</taxon>
        <taxon>Acidobacteriota</taxon>
        <taxon>Terriglobia</taxon>
        <taxon>Terriglobales</taxon>
        <taxon>Acidobacteriaceae</taxon>
        <taxon>Acidisarcina</taxon>
    </lineage>
</organism>
<dbReference type="PANTHER" id="PTHR30075">
    <property type="entry name" value="GLYCYL-TRNA SYNTHETASE"/>
    <property type="match status" value="1"/>
</dbReference>
<evidence type="ECO:0000313" key="12">
    <source>
        <dbReference type="EMBL" id="AXC15136.1"/>
    </source>
</evidence>
<evidence type="ECO:0000256" key="8">
    <source>
        <dbReference type="ARBA" id="ARBA00023146"/>
    </source>
</evidence>
<dbReference type="PRINTS" id="PR01045">
    <property type="entry name" value="TRNASYNTHGB"/>
</dbReference>
<evidence type="ECO:0000256" key="3">
    <source>
        <dbReference type="ARBA" id="ARBA00022490"/>
    </source>
</evidence>
<evidence type="ECO:0000256" key="5">
    <source>
        <dbReference type="ARBA" id="ARBA00022741"/>
    </source>
</evidence>
<dbReference type="InterPro" id="IPR006194">
    <property type="entry name" value="Gly-tRNA-synth_heterodimer"/>
</dbReference>
<keyword evidence="7 10" id="KW-0648">Protein biosynthesis</keyword>